<reference evidence="3 4" key="1">
    <citation type="submission" date="2019-03" db="EMBL/GenBank/DDBJ databases">
        <title>Genomic Encyclopedia of Type Strains, Phase IV (KMG-IV): sequencing the most valuable type-strain genomes for metagenomic binning, comparative biology and taxonomic classification.</title>
        <authorList>
            <person name="Goeker M."/>
        </authorList>
    </citation>
    <scope>NUCLEOTIDE SEQUENCE [LARGE SCALE GENOMIC DNA]</scope>
    <source>
        <strain evidence="3 4">DSM 24179</strain>
    </source>
</reference>
<evidence type="ECO:0000313" key="3">
    <source>
        <dbReference type="EMBL" id="TCO10887.1"/>
    </source>
</evidence>
<dbReference type="PANTHER" id="PTHR31793:SF27">
    <property type="entry name" value="NOVEL THIOESTERASE SUPERFAMILY DOMAIN AND SAPOSIN A-TYPE DOMAIN CONTAINING PROTEIN (0610012H03RIK)"/>
    <property type="match status" value="1"/>
</dbReference>
<name>A0A4R2GP94_9BACT</name>
<dbReference type="SUPFAM" id="SSF54637">
    <property type="entry name" value="Thioesterase/thiol ester dehydrase-isomerase"/>
    <property type="match status" value="1"/>
</dbReference>
<protein>
    <submittedName>
        <fullName evidence="3">Acyl-CoA thioester hydrolase</fullName>
    </submittedName>
</protein>
<sequence length="149" mass="16978">MEHSLSDFNHQTPIQIRFNDIDGLGHVNNSTIMEYFDLGRLGYLNMSVGARLGVDGKNVVIVSYKTDFYKQVKINDQLTVLTKVYNLGNKSIKMFQWLIKNGESTPIASCDSILSGIDMHQNCSMVIPEEWRQCFNKLEKGTLIEDIDQ</sequence>
<organism evidence="3 4">
    <name type="scientific">Natronoflexus pectinivorans</name>
    <dbReference type="NCBI Taxonomy" id="682526"/>
    <lineage>
        <taxon>Bacteria</taxon>
        <taxon>Pseudomonadati</taxon>
        <taxon>Bacteroidota</taxon>
        <taxon>Bacteroidia</taxon>
        <taxon>Marinilabiliales</taxon>
        <taxon>Marinilabiliaceae</taxon>
        <taxon>Natronoflexus</taxon>
    </lineage>
</organism>
<dbReference type="CDD" id="cd00586">
    <property type="entry name" value="4HBT"/>
    <property type="match status" value="1"/>
</dbReference>
<dbReference type="EMBL" id="SLWK01000001">
    <property type="protein sequence ID" value="TCO10887.1"/>
    <property type="molecule type" value="Genomic_DNA"/>
</dbReference>
<keyword evidence="2 3" id="KW-0378">Hydrolase</keyword>
<dbReference type="InterPro" id="IPR029069">
    <property type="entry name" value="HotDog_dom_sf"/>
</dbReference>
<dbReference type="Pfam" id="PF13279">
    <property type="entry name" value="4HBT_2"/>
    <property type="match status" value="1"/>
</dbReference>
<dbReference type="Proteomes" id="UP000295221">
    <property type="component" value="Unassembled WGS sequence"/>
</dbReference>
<dbReference type="Gene3D" id="3.10.129.10">
    <property type="entry name" value="Hotdog Thioesterase"/>
    <property type="match status" value="1"/>
</dbReference>
<gene>
    <name evidence="3" type="ORF">EV194_101521</name>
</gene>
<dbReference type="PANTHER" id="PTHR31793">
    <property type="entry name" value="4-HYDROXYBENZOYL-COA THIOESTERASE FAMILY MEMBER"/>
    <property type="match status" value="1"/>
</dbReference>
<comment type="caution">
    <text evidence="3">The sequence shown here is derived from an EMBL/GenBank/DDBJ whole genome shotgun (WGS) entry which is preliminary data.</text>
</comment>
<evidence type="ECO:0000313" key="4">
    <source>
        <dbReference type="Proteomes" id="UP000295221"/>
    </source>
</evidence>
<dbReference type="OrthoDB" id="9791529at2"/>
<evidence type="ECO:0000256" key="1">
    <source>
        <dbReference type="ARBA" id="ARBA00005953"/>
    </source>
</evidence>
<evidence type="ECO:0000256" key="2">
    <source>
        <dbReference type="ARBA" id="ARBA00022801"/>
    </source>
</evidence>
<comment type="similarity">
    <text evidence="1">Belongs to the 4-hydroxybenzoyl-CoA thioesterase family.</text>
</comment>
<keyword evidence="4" id="KW-1185">Reference proteome</keyword>
<dbReference type="InterPro" id="IPR050563">
    <property type="entry name" value="4-hydroxybenzoyl-CoA_TE"/>
</dbReference>
<accession>A0A4R2GP94</accession>
<dbReference type="RefSeq" id="WP_132431747.1">
    <property type="nucleotide sequence ID" value="NZ_SLWK01000001.1"/>
</dbReference>
<dbReference type="GO" id="GO:0047617">
    <property type="term" value="F:fatty acyl-CoA hydrolase activity"/>
    <property type="evidence" value="ECO:0007669"/>
    <property type="project" value="TreeGrafter"/>
</dbReference>
<proteinExistence type="inferred from homology"/>
<dbReference type="AlphaFoldDB" id="A0A4R2GP94"/>